<protein>
    <submittedName>
        <fullName evidence="1">Uncharacterized protein</fullName>
    </submittedName>
</protein>
<gene>
    <name evidence="1" type="ORF">EG850_12285</name>
</gene>
<accession>A0A3P3VTB8</accession>
<evidence type="ECO:0000313" key="1">
    <source>
        <dbReference type="EMBL" id="RRJ85694.1"/>
    </source>
</evidence>
<dbReference type="Proteomes" id="UP000274391">
    <property type="component" value="Unassembled WGS sequence"/>
</dbReference>
<reference evidence="1 2" key="1">
    <citation type="submission" date="2018-11" db="EMBL/GenBank/DDBJ databases">
        <title>YIM 102482-1 draft genome.</title>
        <authorList>
            <person name="Li G."/>
            <person name="Jiang Y."/>
        </authorList>
    </citation>
    <scope>NUCLEOTIDE SEQUENCE [LARGE SCALE GENOMIC DNA]</scope>
    <source>
        <strain evidence="1 2">YIM 102482-1</strain>
    </source>
</reference>
<organism evidence="1 2">
    <name type="scientific">Gulosibacter macacae</name>
    <dbReference type="NCBI Taxonomy" id="2488791"/>
    <lineage>
        <taxon>Bacteria</taxon>
        <taxon>Bacillati</taxon>
        <taxon>Actinomycetota</taxon>
        <taxon>Actinomycetes</taxon>
        <taxon>Micrococcales</taxon>
        <taxon>Microbacteriaceae</taxon>
        <taxon>Gulosibacter</taxon>
    </lineage>
</organism>
<dbReference type="RefSeq" id="WP_124973906.1">
    <property type="nucleotide sequence ID" value="NZ_RQVS01000021.1"/>
</dbReference>
<sequence length="152" mass="17709">MKLDPTLPWDTLFNRVLQSWKDSAFCQARRPYFIEEPTCESCASDRYVALAMAHDPGSDEGWPHWMQHTLHELINELRTDLLIHLIERPHADGAIEDYYRGSGLIPQHRQDLATRQAVRIVHDHGTVLDLWLRHRLTNLGAWPARVRRAART</sequence>
<keyword evidence="2" id="KW-1185">Reference proteome</keyword>
<evidence type="ECO:0000313" key="2">
    <source>
        <dbReference type="Proteomes" id="UP000274391"/>
    </source>
</evidence>
<dbReference type="EMBL" id="RQVS01000021">
    <property type="protein sequence ID" value="RRJ85694.1"/>
    <property type="molecule type" value="Genomic_DNA"/>
</dbReference>
<dbReference type="OrthoDB" id="5144569at2"/>
<name>A0A3P3VTB8_9MICO</name>
<dbReference type="AlphaFoldDB" id="A0A3P3VTB8"/>
<proteinExistence type="predicted"/>
<comment type="caution">
    <text evidence="1">The sequence shown here is derived from an EMBL/GenBank/DDBJ whole genome shotgun (WGS) entry which is preliminary data.</text>
</comment>